<dbReference type="RefSeq" id="WP_340525566.1">
    <property type="nucleotide sequence ID" value="NZ_JBBLXS010000417.1"/>
</dbReference>
<sequence length="171" mass="20153">MYQPFQQQALVDRSIHVSNAIIIRKDAIDWENDFPSPGADIYWDFYISYLACRSGKAAYYCKERLTQYRVHNTSMTQSNTRDNFQMKCRWATSEIFCYERIIEDTELQEFKPFFNKKLARAKTALGMSFLRNGQSDLARPYFFQAWGQHKNLRTVIAIILSFMPKSLSGHF</sequence>
<dbReference type="SUPFAM" id="SSF53448">
    <property type="entry name" value="Nucleotide-diphospho-sugar transferases"/>
    <property type="match status" value="1"/>
</dbReference>
<dbReference type="Proteomes" id="UP001384579">
    <property type="component" value="Unassembled WGS sequence"/>
</dbReference>
<dbReference type="EMBL" id="JBBLXS010000417">
    <property type="protein sequence ID" value="MEK0187714.1"/>
    <property type="molecule type" value="Genomic_DNA"/>
</dbReference>
<proteinExistence type="predicted"/>
<reference evidence="1 2" key="1">
    <citation type="journal article" date="2020" name="Harmful Algae">
        <title>Molecular and morphological characterization of a novel dihydroanatoxin-a producing Microcoleus species (cyanobacteria) from the Russian River, California, USA.</title>
        <authorList>
            <person name="Conklin K.Y."/>
            <person name="Stancheva R."/>
            <person name="Otten T.G."/>
            <person name="Fadness R."/>
            <person name="Boyer G.L."/>
            <person name="Read B."/>
            <person name="Zhang X."/>
            <person name="Sheath R.G."/>
        </authorList>
    </citation>
    <scope>NUCLEOTIDE SEQUENCE [LARGE SCALE GENOMIC DNA]</scope>
    <source>
        <strain evidence="1 2">PTRS2</strain>
    </source>
</reference>
<protein>
    <recommendedName>
        <fullName evidence="3">Glycosyl transferase</fullName>
    </recommendedName>
</protein>
<evidence type="ECO:0000313" key="2">
    <source>
        <dbReference type="Proteomes" id="UP001384579"/>
    </source>
</evidence>
<accession>A0ABU8YTG5</accession>
<evidence type="ECO:0008006" key="3">
    <source>
        <dbReference type="Google" id="ProtNLM"/>
    </source>
</evidence>
<keyword evidence="2" id="KW-1185">Reference proteome</keyword>
<dbReference type="InterPro" id="IPR029044">
    <property type="entry name" value="Nucleotide-diphossugar_trans"/>
</dbReference>
<evidence type="ECO:0000313" key="1">
    <source>
        <dbReference type="EMBL" id="MEK0187714.1"/>
    </source>
</evidence>
<gene>
    <name evidence="1" type="ORF">WMG39_23115</name>
</gene>
<comment type="caution">
    <text evidence="1">The sequence shown here is derived from an EMBL/GenBank/DDBJ whole genome shotgun (WGS) entry which is preliminary data.</text>
</comment>
<name>A0ABU8YTG5_9CYAN</name>
<organism evidence="1 2">
    <name type="scientific">Microcoleus anatoxicus PTRS2</name>
    <dbReference type="NCBI Taxonomy" id="2705321"/>
    <lineage>
        <taxon>Bacteria</taxon>
        <taxon>Bacillati</taxon>
        <taxon>Cyanobacteriota</taxon>
        <taxon>Cyanophyceae</taxon>
        <taxon>Oscillatoriophycideae</taxon>
        <taxon>Oscillatoriales</taxon>
        <taxon>Microcoleaceae</taxon>
        <taxon>Microcoleus</taxon>
        <taxon>Microcoleus anatoxicus</taxon>
    </lineage>
</organism>